<feature type="region of interest" description="Disordered" evidence="1">
    <location>
        <begin position="1"/>
        <end position="57"/>
    </location>
</feature>
<evidence type="ECO:0000313" key="3">
    <source>
        <dbReference type="Proteomes" id="UP001165590"/>
    </source>
</evidence>
<organism evidence="2 3">
    <name type="scientific">Streptomyces ortus</name>
    <dbReference type="NCBI Taxonomy" id="2867268"/>
    <lineage>
        <taxon>Bacteria</taxon>
        <taxon>Bacillati</taxon>
        <taxon>Actinomycetota</taxon>
        <taxon>Actinomycetes</taxon>
        <taxon>Kitasatosporales</taxon>
        <taxon>Streptomycetaceae</taxon>
        <taxon>Streptomyces</taxon>
    </lineage>
</organism>
<dbReference type="RefSeq" id="WP_267024887.1">
    <property type="nucleotide sequence ID" value="NZ_JAIFZO010000002.1"/>
</dbReference>
<dbReference type="EMBL" id="JAIFZO010000002">
    <property type="protein sequence ID" value="MCX4231767.1"/>
    <property type="molecule type" value="Genomic_DNA"/>
</dbReference>
<keyword evidence="3" id="KW-1185">Reference proteome</keyword>
<gene>
    <name evidence="2" type="ORF">K3769_03065</name>
</gene>
<protein>
    <submittedName>
        <fullName evidence="2">Uncharacterized protein</fullName>
    </submittedName>
</protein>
<comment type="caution">
    <text evidence="2">The sequence shown here is derived from an EMBL/GenBank/DDBJ whole genome shotgun (WGS) entry which is preliminary data.</text>
</comment>
<evidence type="ECO:0000256" key="1">
    <source>
        <dbReference type="SAM" id="MobiDB-lite"/>
    </source>
</evidence>
<reference evidence="2" key="1">
    <citation type="journal article" date="2022" name="bioRxiv">
        <title>Discovery and biosynthetic assessment of Streptomyces ortus sp nov. isolated from a deep-sea sponge.</title>
        <authorList>
            <person name="Williams S.E."/>
        </authorList>
    </citation>
    <scope>NUCLEOTIDE SEQUENCE</scope>
    <source>
        <strain evidence="2">A15ISP2-DRY2</strain>
    </source>
</reference>
<dbReference type="Proteomes" id="UP001165590">
    <property type="component" value="Unassembled WGS sequence"/>
</dbReference>
<evidence type="ECO:0000313" key="2">
    <source>
        <dbReference type="EMBL" id="MCX4231767.1"/>
    </source>
</evidence>
<name>A0ABT3UW21_9ACTN</name>
<sequence length="132" mass="14433">MPSMTDATMPVTATRPQLPRRPIPHEKTPDRPTPTSPRPHPRTVGGHGDCEVGPRRPGAIYQNVTGAFEVLALITDPREAAQLLRRDSAKWAVIVRDVLRADGEPFAVGTVWTTEDHLVREAKPTTVYAPAA</sequence>
<proteinExistence type="predicted"/>
<accession>A0ABT3UW21</accession>